<proteinExistence type="inferred from homology"/>
<evidence type="ECO:0000256" key="3">
    <source>
        <dbReference type="SAM" id="Phobius"/>
    </source>
</evidence>
<comment type="similarity">
    <text evidence="1">Belongs to the transferase hexapeptide repeat family.</text>
</comment>
<dbReference type="RefSeq" id="WP_305024412.1">
    <property type="nucleotide sequence ID" value="NZ_JAUQTB010000006.1"/>
</dbReference>
<gene>
    <name evidence="4" type="ORF">Q5741_12375</name>
</gene>
<keyword evidence="3" id="KW-0472">Membrane</keyword>
<keyword evidence="5" id="KW-1185">Reference proteome</keyword>
<dbReference type="Gene3D" id="2.160.10.10">
    <property type="entry name" value="Hexapeptide repeat proteins"/>
    <property type="match status" value="1"/>
</dbReference>
<dbReference type="NCBIfam" id="NF007797">
    <property type="entry name" value="PRK10502.1"/>
    <property type="match status" value="1"/>
</dbReference>
<dbReference type="PANTHER" id="PTHR23416">
    <property type="entry name" value="SIALIC ACID SYNTHASE-RELATED"/>
    <property type="match status" value="1"/>
</dbReference>
<evidence type="ECO:0000313" key="5">
    <source>
        <dbReference type="Proteomes" id="UP001240171"/>
    </source>
</evidence>
<sequence>MNTLPNKVRLDRYDQSWYSRGRGGMIVLLWWFIQGTLFRFSLHPMYRWRAFLLRLFGADVGRGVQVRSTAKFTYPWKVRIGEYSWIGDHVEFYSLDEIQVGSHCVISQNSYLCTGSHNIRDPHFGLVTKPITIGDGAWIASDVFVYPGVDIGVMGAVAARSTVTRNVPSNEIHAGTPASFVKHRFLEDSEEMHDPARETQQTSRAVMKEVMG</sequence>
<keyword evidence="2" id="KW-0808">Transferase</keyword>
<evidence type="ECO:0000256" key="1">
    <source>
        <dbReference type="ARBA" id="ARBA00007274"/>
    </source>
</evidence>
<dbReference type="SUPFAM" id="SSF51161">
    <property type="entry name" value="Trimeric LpxA-like enzymes"/>
    <property type="match status" value="1"/>
</dbReference>
<dbReference type="InterPro" id="IPR051159">
    <property type="entry name" value="Hexapeptide_acetyltransf"/>
</dbReference>
<feature type="transmembrane region" description="Helical" evidence="3">
    <location>
        <begin position="23"/>
        <end position="42"/>
    </location>
</feature>
<organism evidence="4 5">
    <name type="scientific">Paenibacillus lacisoli</name>
    <dbReference type="NCBI Taxonomy" id="3064525"/>
    <lineage>
        <taxon>Bacteria</taxon>
        <taxon>Bacillati</taxon>
        <taxon>Bacillota</taxon>
        <taxon>Bacilli</taxon>
        <taxon>Bacillales</taxon>
        <taxon>Paenibacillaceae</taxon>
        <taxon>Paenibacillus</taxon>
    </lineage>
</organism>
<keyword evidence="3" id="KW-0812">Transmembrane</keyword>
<name>A0ABT9CD74_9BACL</name>
<dbReference type="Proteomes" id="UP001240171">
    <property type="component" value="Unassembled WGS sequence"/>
</dbReference>
<dbReference type="EMBL" id="JAUQTB010000006">
    <property type="protein sequence ID" value="MDO7907206.1"/>
    <property type="molecule type" value="Genomic_DNA"/>
</dbReference>
<reference evidence="4 5" key="1">
    <citation type="submission" date="2023-07" db="EMBL/GenBank/DDBJ databases">
        <title>Paenibacillus sp. JX-17 nov. isolated from soil.</title>
        <authorList>
            <person name="Wan Y."/>
            <person name="Liu B."/>
        </authorList>
    </citation>
    <scope>NUCLEOTIDE SEQUENCE [LARGE SCALE GENOMIC DNA]</scope>
    <source>
        <strain evidence="4 5">JX-17</strain>
    </source>
</reference>
<dbReference type="CDD" id="cd05825">
    <property type="entry name" value="LbH_wcaF_like"/>
    <property type="match status" value="1"/>
</dbReference>
<keyword evidence="3" id="KW-1133">Transmembrane helix</keyword>
<protein>
    <submittedName>
        <fullName evidence="4">Colanic acid biosynthesis acetyltransferase</fullName>
    </submittedName>
</protein>
<evidence type="ECO:0000256" key="2">
    <source>
        <dbReference type="ARBA" id="ARBA00022679"/>
    </source>
</evidence>
<accession>A0ABT9CD74</accession>
<evidence type="ECO:0000313" key="4">
    <source>
        <dbReference type="EMBL" id="MDO7907206.1"/>
    </source>
</evidence>
<dbReference type="PANTHER" id="PTHR23416:SF23">
    <property type="entry name" value="ACETYLTRANSFERASE C18B11.09C-RELATED"/>
    <property type="match status" value="1"/>
</dbReference>
<comment type="caution">
    <text evidence="4">The sequence shown here is derived from an EMBL/GenBank/DDBJ whole genome shotgun (WGS) entry which is preliminary data.</text>
</comment>
<dbReference type="InterPro" id="IPR011004">
    <property type="entry name" value="Trimer_LpxA-like_sf"/>
</dbReference>